<name>A0ABW4YFF4_9BACL</name>
<sequence length="1895" mass="215634">MTKKRRKLVVLTSLMALLLTLFPIEPLQEFVLAAQVKAPTTINGFNNKCGYNPSVDGDIPTHVRPCSDNGFKFNSEYYYQTWKISDHSQDVIGQRHLIVYGDVSKVDGNIQSFKKGMQDADANVFPNKGHFSKSSGSKKEFGEYRFLGYDVSGTLYPNDHFIRDSNDYTLQPVDKRWIYQPWKSLPGSYKYKPGSPGGVYRDREHNDPELDKIKTNIDRSIGFRFADAPRISYADRDRILSSENKDYTDVRNFMNIGQEPTVWEPGIGMMYHWHPTKKALFYQSFPLLQQTPNEKKPTIAACEIVPVSKKPIALGKSQFVEVEVQVTGILKDESYINKRDRETEFYTRKDIDYWKLDLTNPTSKKIESRLSSKKADGVIITKNKASHVFSIKVDTEKLDRTNKDVWTLTSNAAVSVYYANHSDIDPSYARETCQLNLKFQPNPHSSMKSDFHVLPEHRLEQRSELTADMLDYIDYSYGEDADYYEFVITNTHDKSKKATKTFDPAIPEVKKPNKGYLDQEAVNRFLQQFMYDQLPAETMRDQALIRTFSISQTIIDKDKTTNNRSTETKEVTVMLMPNTPAWSCDMLPDIPQYITPNVDWELHWYDVVPFPTTEGAPNMIPTDQCGNVTANYSDFTKRVTVDDVPIDANAFFKGEYIFGEDKLGLRKVSAYFNAPDGTESHITQYVVIHESKPRVSLKLEGLYKQNRTMQAFDRSKESNDQWAEERDPLEITSFSYVKLDDPNLKIREGYGENNKAEKMFIYKETGNYQMSIAAKRVIRYGNGKSITRVSDPYLVDYEILPDHRPAIIAHTYSEQTSRLDELPLFYDVQSTDGDFIDTKKLQVFYDSKQDGSFTKKMFESDGDVDNLPVFDQLGQYKIVVDAKEGTKQERLEEFITDKDNKTHHYEAFFTVDNYAPFSHMYFDTPVEMPEMDVYFMLDKNLKQDSIDYIRGNRVTLTNDFTRANMMANIGIWDMKTYTYSQEASTYRNTGSSYPSSTTTYTSPDGYSGVLERTSTSNSPYSRDEGNYVKVTDSKTATDSCSSSVTTYYDSKGKYQSSSSWSNCPSSMSYSSDGYSGSLSRTGESTSGKCPNTGSPNGSCSASWTAYYSGTVYRIRDEWVPKMVQYDDYTGYYKGTIYKDVRQPYDASFMKAVKNKVVVYMTDQTISELNDLKMVLDKHDATLLLVGKDTIQKQMTHNGFIVNEGAIEDVMAELIAHIAKNNPAVPKTLLLVGQTAKTYTAYFDYEDDALPTEFDQLQIVQDPDYYDNSTGFMTFNKQSLIAVKDIQNWHPYQSEIALTKTGKYTFYRKVKDQPSTDPKLANFNYESNEAAVEVMVHRRPIADVILDFDYLTDANMYKTIWIDTSYDLDHNITRAKTDRGIQDRTLRFTNKGTGEVFTKIPDRLPPGTYTLDYRVQDIEDEWSDPVRREYILPNAIPVQMKSNLKSSYSGFSVNSVPASEQLTAFDMWTRYPYSISLALTMGSHINKTVPYYTGKKINNDINWQNEVLTIPNTTPDGTYTFTIQGIGSVAGSKASQNYTVKVVTPINLKGQIDAKGEQGESGTKKVTSLVVNDTYEFVASTTKYPDAAYRANATTVTLFKGTSYQKIFNMTSTTKSSTGYGAKDWIYTHKIGSMPNGKYTIEWQSTTPNGNTETVRQIVEVVNNRPPTAAFTWEPQPVYEGDMVQFKSDVNDADKDKLTVKYELTSPTGRKTTYDYTFDAPYPTTAPRVKMTEVGKWTMKLMVSDEKAPPVSISKPIAVLPLTVSGFVHHTEKWNNHRIQYNLKTSGHKDSPRTYATFWAGEKLLLQALTTDTTTATVASRVEVESERIPKKVTLLPVNKNSWAFELWEESFAKWADGAVPVTFTAYYNNGTIKSTTVTIFIMGEAASIAGVHRLK</sequence>
<keyword evidence="3" id="KW-1185">Reference proteome</keyword>
<gene>
    <name evidence="2" type="ORF">ACFSJH_01350</name>
</gene>
<dbReference type="EMBL" id="JBHUHO010000004">
    <property type="protein sequence ID" value="MFD2114399.1"/>
    <property type="molecule type" value="Genomic_DNA"/>
</dbReference>
<dbReference type="InterPro" id="IPR013783">
    <property type="entry name" value="Ig-like_fold"/>
</dbReference>
<feature type="compositionally biased region" description="Low complexity" evidence="1">
    <location>
        <begin position="989"/>
        <end position="1008"/>
    </location>
</feature>
<comment type="caution">
    <text evidence="2">The sequence shown here is derived from an EMBL/GenBank/DDBJ whole genome shotgun (WGS) entry which is preliminary data.</text>
</comment>
<dbReference type="NCBIfam" id="NF047340">
    <property type="entry name" value="Athe_2463_dom"/>
    <property type="match status" value="1"/>
</dbReference>
<evidence type="ECO:0000313" key="3">
    <source>
        <dbReference type="Proteomes" id="UP001597362"/>
    </source>
</evidence>
<evidence type="ECO:0000256" key="1">
    <source>
        <dbReference type="SAM" id="MobiDB-lite"/>
    </source>
</evidence>
<dbReference type="Proteomes" id="UP001597362">
    <property type="component" value="Unassembled WGS sequence"/>
</dbReference>
<dbReference type="Gene3D" id="2.60.40.10">
    <property type="entry name" value="Immunoglobulins"/>
    <property type="match status" value="1"/>
</dbReference>
<protein>
    <submittedName>
        <fullName evidence="2">Athe_2463 domain-containing protein</fullName>
    </submittedName>
</protein>
<feature type="compositionally biased region" description="Low complexity" evidence="1">
    <location>
        <begin position="1056"/>
        <end position="1079"/>
    </location>
</feature>
<reference evidence="3" key="1">
    <citation type="journal article" date="2019" name="Int. J. Syst. Evol. Microbiol.">
        <title>The Global Catalogue of Microorganisms (GCM) 10K type strain sequencing project: providing services to taxonomists for standard genome sequencing and annotation.</title>
        <authorList>
            <consortium name="The Broad Institute Genomics Platform"/>
            <consortium name="The Broad Institute Genome Sequencing Center for Infectious Disease"/>
            <person name="Wu L."/>
            <person name="Ma J."/>
        </authorList>
    </citation>
    <scope>NUCLEOTIDE SEQUENCE [LARGE SCALE GENOMIC DNA]</scope>
    <source>
        <strain evidence="3">GH52</strain>
    </source>
</reference>
<dbReference type="RefSeq" id="WP_377769380.1">
    <property type="nucleotide sequence ID" value="NZ_JBHUHO010000004.1"/>
</dbReference>
<feature type="compositionally biased region" description="Polar residues" evidence="1">
    <location>
        <begin position="1033"/>
        <end position="1048"/>
    </location>
</feature>
<evidence type="ECO:0000313" key="2">
    <source>
        <dbReference type="EMBL" id="MFD2114399.1"/>
    </source>
</evidence>
<organism evidence="2 3">
    <name type="scientific">Paenibacillus yanchengensis</name>
    <dbReference type="NCBI Taxonomy" id="2035833"/>
    <lineage>
        <taxon>Bacteria</taxon>
        <taxon>Bacillati</taxon>
        <taxon>Bacillota</taxon>
        <taxon>Bacilli</taxon>
        <taxon>Bacillales</taxon>
        <taxon>Paenibacillaceae</taxon>
        <taxon>Paenibacillus</taxon>
    </lineage>
</organism>
<proteinExistence type="predicted"/>
<feature type="region of interest" description="Disordered" evidence="1">
    <location>
        <begin position="986"/>
        <end position="1095"/>
    </location>
</feature>
<feature type="compositionally biased region" description="Polar residues" evidence="1">
    <location>
        <begin position="1080"/>
        <end position="1095"/>
    </location>
</feature>
<accession>A0ABW4YFF4</accession>